<gene>
    <name evidence="1" type="ORF">AWT59_0941</name>
</gene>
<reference evidence="1 2" key="1">
    <citation type="submission" date="2016-02" db="EMBL/GenBank/DDBJ databases">
        <authorList>
            <person name="Wen L."/>
            <person name="He K."/>
            <person name="Yang H."/>
        </authorList>
    </citation>
    <scope>NUCLEOTIDE SEQUENCE [LARGE SCALE GENOMIC DNA]</scope>
    <source>
        <strain evidence="1">ShG14-8</strain>
    </source>
</reference>
<proteinExistence type="predicted"/>
<comment type="caution">
    <text evidence="1">The sequence shown here is derived from an EMBL/GenBank/DDBJ whole genome shotgun (WGS) entry which is preliminary data.</text>
</comment>
<evidence type="ECO:0000313" key="2">
    <source>
        <dbReference type="Proteomes" id="UP000070578"/>
    </source>
</evidence>
<evidence type="ECO:0000313" key="1">
    <source>
        <dbReference type="EMBL" id="KXS32932.1"/>
    </source>
</evidence>
<accession>A0A139BVC0</accession>
<dbReference type="AlphaFoldDB" id="A0A139BVC0"/>
<protein>
    <submittedName>
        <fullName evidence="1">Uncharacterized protein</fullName>
    </submittedName>
</protein>
<dbReference type="Proteomes" id="UP000070578">
    <property type="component" value="Unassembled WGS sequence"/>
</dbReference>
<sequence length="93" mass="10989">MWLIDARMRVGQNMYAPYWQIRNKSYSFFRSKVLFNGNIENEYVEGVGSVRGVNGAPNFHPCHYFYEYEPKSGLIVNFRFEEKEKYDCRATGA</sequence>
<name>A0A139BVC0_9PROT</name>
<reference evidence="1 2" key="2">
    <citation type="submission" date="2016-03" db="EMBL/GenBank/DDBJ databases">
        <title>New uncultured bacterium of the family Gallionellaceae from acid mine drainage: description and reconstruction of genome based on metagenomic analysis of microbial community.</title>
        <authorList>
            <person name="Kadnikov V."/>
            <person name="Ivasenko D."/>
            <person name="Beletsky A."/>
            <person name="Mardanov A."/>
            <person name="Danilova E."/>
            <person name="Pimenov N."/>
            <person name="Karnachuk O."/>
            <person name="Ravin N."/>
        </authorList>
    </citation>
    <scope>NUCLEOTIDE SEQUENCE [LARGE SCALE GENOMIC DNA]</scope>
    <source>
        <strain evidence="1">ShG14-8</strain>
    </source>
</reference>
<dbReference type="EMBL" id="LSLI01000015">
    <property type="protein sequence ID" value="KXS32932.1"/>
    <property type="molecule type" value="Genomic_DNA"/>
</dbReference>
<organism evidence="1 2">
    <name type="scientific">Candidatus Gallionella acididurans</name>
    <dbReference type="NCBI Taxonomy" id="1796491"/>
    <lineage>
        <taxon>Bacteria</taxon>
        <taxon>Pseudomonadati</taxon>
        <taxon>Pseudomonadota</taxon>
        <taxon>Betaproteobacteria</taxon>
        <taxon>Nitrosomonadales</taxon>
        <taxon>Gallionellaceae</taxon>
        <taxon>Gallionella</taxon>
    </lineage>
</organism>